<evidence type="ECO:0000313" key="2">
    <source>
        <dbReference type="Proteomes" id="UP000467841"/>
    </source>
</evidence>
<name>A0A6D2JE88_9BRAS</name>
<dbReference type="Proteomes" id="UP000467841">
    <property type="component" value="Unassembled WGS sequence"/>
</dbReference>
<organism evidence="1 2">
    <name type="scientific">Microthlaspi erraticum</name>
    <dbReference type="NCBI Taxonomy" id="1685480"/>
    <lineage>
        <taxon>Eukaryota</taxon>
        <taxon>Viridiplantae</taxon>
        <taxon>Streptophyta</taxon>
        <taxon>Embryophyta</taxon>
        <taxon>Tracheophyta</taxon>
        <taxon>Spermatophyta</taxon>
        <taxon>Magnoliopsida</taxon>
        <taxon>eudicotyledons</taxon>
        <taxon>Gunneridae</taxon>
        <taxon>Pentapetalae</taxon>
        <taxon>rosids</taxon>
        <taxon>malvids</taxon>
        <taxon>Brassicales</taxon>
        <taxon>Brassicaceae</taxon>
        <taxon>Coluteocarpeae</taxon>
        <taxon>Microthlaspi</taxon>
    </lineage>
</organism>
<evidence type="ECO:0000313" key="1">
    <source>
        <dbReference type="EMBL" id="CAA7035323.1"/>
    </source>
</evidence>
<keyword evidence="2" id="KW-1185">Reference proteome</keyword>
<dbReference type="EMBL" id="CACVBM020001155">
    <property type="protein sequence ID" value="CAA7035323.1"/>
    <property type="molecule type" value="Genomic_DNA"/>
</dbReference>
<protein>
    <submittedName>
        <fullName evidence="1">Uncharacterized protein</fullName>
    </submittedName>
</protein>
<accession>A0A6D2JE88</accession>
<gene>
    <name evidence="1" type="ORF">MERR_LOCUS22558</name>
</gene>
<dbReference type="AlphaFoldDB" id="A0A6D2JE88"/>
<proteinExistence type="predicted"/>
<sequence>MVVEGVVGPAMVERDWECLSSAIESKSVSLKIFVWFGILEVEVGSDSSLIVFMMDERGCLNGKFVAFADLLKFPLQFDKEVNHVRKVERQFL</sequence>
<comment type="caution">
    <text evidence="1">The sequence shown here is derived from an EMBL/GenBank/DDBJ whole genome shotgun (WGS) entry which is preliminary data.</text>
</comment>
<reference evidence="1" key="1">
    <citation type="submission" date="2020-01" db="EMBL/GenBank/DDBJ databases">
        <authorList>
            <person name="Mishra B."/>
        </authorList>
    </citation>
    <scope>NUCLEOTIDE SEQUENCE [LARGE SCALE GENOMIC DNA]</scope>
</reference>